<feature type="transmembrane region" description="Helical" evidence="5">
    <location>
        <begin position="223"/>
        <end position="242"/>
    </location>
</feature>
<dbReference type="Pfam" id="PF07690">
    <property type="entry name" value="MFS_1"/>
    <property type="match status" value="1"/>
</dbReference>
<dbReference type="Gene3D" id="1.20.1250.20">
    <property type="entry name" value="MFS general substrate transporter like domains"/>
    <property type="match status" value="1"/>
</dbReference>
<name>A0A0P9GX08_PSESX</name>
<feature type="domain" description="Major facilitator superfamily (MFS) profile" evidence="6">
    <location>
        <begin position="69"/>
        <end position="460"/>
    </location>
</feature>
<keyword evidence="3 5" id="KW-1133">Transmembrane helix</keyword>
<feature type="transmembrane region" description="Helical" evidence="5">
    <location>
        <begin position="136"/>
        <end position="154"/>
    </location>
</feature>
<dbReference type="PROSITE" id="PS00216">
    <property type="entry name" value="SUGAR_TRANSPORT_1"/>
    <property type="match status" value="1"/>
</dbReference>
<feature type="transmembrane region" description="Helical" evidence="5">
    <location>
        <begin position="318"/>
        <end position="339"/>
    </location>
</feature>
<dbReference type="EMBL" id="LJPM01000665">
    <property type="protein sequence ID" value="KPW06237.1"/>
    <property type="molecule type" value="Genomic_DNA"/>
</dbReference>
<keyword evidence="4 5" id="KW-0472">Membrane</keyword>
<dbReference type="SUPFAM" id="SSF103473">
    <property type="entry name" value="MFS general substrate transporter"/>
    <property type="match status" value="1"/>
</dbReference>
<feature type="transmembrane region" description="Helical" evidence="5">
    <location>
        <begin position="406"/>
        <end position="425"/>
    </location>
</feature>
<dbReference type="PATRIC" id="fig|199198.5.peg.4524"/>
<gene>
    <name evidence="7" type="ORF">ALO91_05440</name>
</gene>
<evidence type="ECO:0000256" key="5">
    <source>
        <dbReference type="SAM" id="Phobius"/>
    </source>
</evidence>
<feature type="transmembrane region" description="Helical" evidence="5">
    <location>
        <begin position="70"/>
        <end position="99"/>
    </location>
</feature>
<proteinExistence type="predicted"/>
<dbReference type="PANTHER" id="PTHR23508">
    <property type="entry name" value="CARBOXYLIC ACID TRANSPORTER PROTEIN HOMOLOG"/>
    <property type="match status" value="1"/>
</dbReference>
<evidence type="ECO:0000259" key="6">
    <source>
        <dbReference type="PROSITE" id="PS50850"/>
    </source>
</evidence>
<feature type="transmembrane region" description="Helical" evidence="5">
    <location>
        <begin position="437"/>
        <end position="456"/>
    </location>
</feature>
<evidence type="ECO:0000256" key="4">
    <source>
        <dbReference type="ARBA" id="ARBA00023136"/>
    </source>
</evidence>
<feature type="transmembrane region" description="Helical" evidence="5">
    <location>
        <begin position="348"/>
        <end position="367"/>
    </location>
</feature>
<dbReference type="PROSITE" id="PS00217">
    <property type="entry name" value="SUGAR_TRANSPORT_2"/>
    <property type="match status" value="1"/>
</dbReference>
<accession>A0A0P9GX08</accession>
<comment type="caution">
    <text evidence="7">The sequence shown here is derived from an EMBL/GenBank/DDBJ whole genome shotgun (WGS) entry which is preliminary data.</text>
</comment>
<dbReference type="PROSITE" id="PS50850">
    <property type="entry name" value="MFS"/>
    <property type="match status" value="1"/>
</dbReference>
<dbReference type="PANTHER" id="PTHR23508:SF10">
    <property type="entry name" value="CARBOXYLIC ACID TRANSPORTER PROTEIN HOMOLOG"/>
    <property type="match status" value="1"/>
</dbReference>
<feature type="transmembrane region" description="Helical" evidence="5">
    <location>
        <begin position="160"/>
        <end position="181"/>
    </location>
</feature>
<feature type="transmembrane region" description="Helical" evidence="5">
    <location>
        <begin position="277"/>
        <end position="298"/>
    </location>
</feature>
<feature type="transmembrane region" description="Helical" evidence="5">
    <location>
        <begin position="105"/>
        <end position="124"/>
    </location>
</feature>
<evidence type="ECO:0000313" key="7">
    <source>
        <dbReference type="EMBL" id="KPW06237.1"/>
    </source>
</evidence>
<organism evidence="7 8">
    <name type="scientific">Pseudomonas syringae pv. aceris</name>
    <dbReference type="NCBI Taxonomy" id="199198"/>
    <lineage>
        <taxon>Bacteria</taxon>
        <taxon>Pseudomonadati</taxon>
        <taxon>Pseudomonadota</taxon>
        <taxon>Gammaproteobacteria</taxon>
        <taxon>Pseudomonadales</taxon>
        <taxon>Pseudomonadaceae</taxon>
        <taxon>Pseudomonas</taxon>
        <taxon>Pseudomonas syringae</taxon>
    </lineage>
</organism>
<dbReference type="GO" id="GO:0005886">
    <property type="term" value="C:plasma membrane"/>
    <property type="evidence" value="ECO:0007669"/>
    <property type="project" value="TreeGrafter"/>
</dbReference>
<dbReference type="InterPro" id="IPR036259">
    <property type="entry name" value="MFS_trans_sf"/>
</dbReference>
<feature type="transmembrane region" description="Helical" evidence="5">
    <location>
        <begin position="373"/>
        <end position="394"/>
    </location>
</feature>
<dbReference type="CDD" id="cd17371">
    <property type="entry name" value="MFS_MucK"/>
    <property type="match status" value="1"/>
</dbReference>
<reference evidence="7 8" key="1">
    <citation type="submission" date="2015-09" db="EMBL/GenBank/DDBJ databases">
        <title>Genome announcement of multiple Pseudomonas syringae strains.</title>
        <authorList>
            <person name="Thakur S."/>
            <person name="Wang P.W."/>
            <person name="Gong Y."/>
            <person name="Weir B.S."/>
            <person name="Guttman D.S."/>
        </authorList>
    </citation>
    <scope>NUCLEOTIDE SEQUENCE [LARGE SCALE GENOMIC DNA]</scope>
    <source>
        <strain evidence="7 8">ICMP2802</strain>
    </source>
</reference>
<dbReference type="FunFam" id="1.20.1250.20:FF:000253">
    <property type="entry name" value="Transporter, major facilitator family"/>
    <property type="match status" value="1"/>
</dbReference>
<dbReference type="InterPro" id="IPR011701">
    <property type="entry name" value="MFS"/>
</dbReference>
<comment type="subcellular location">
    <subcellularLocation>
        <location evidence="1">Membrane</location>
        <topology evidence="1">Multi-pass membrane protein</topology>
    </subcellularLocation>
</comment>
<feature type="transmembrane region" description="Helical" evidence="5">
    <location>
        <begin position="193"/>
        <end position="217"/>
    </location>
</feature>
<evidence type="ECO:0000313" key="8">
    <source>
        <dbReference type="Proteomes" id="UP000050297"/>
    </source>
</evidence>
<evidence type="ECO:0000256" key="2">
    <source>
        <dbReference type="ARBA" id="ARBA00022692"/>
    </source>
</evidence>
<protein>
    <submittedName>
        <fullName evidence="7">Major facilitator transporter</fullName>
    </submittedName>
</protein>
<evidence type="ECO:0000256" key="1">
    <source>
        <dbReference type="ARBA" id="ARBA00004141"/>
    </source>
</evidence>
<dbReference type="InterPro" id="IPR005829">
    <property type="entry name" value="Sugar_transporter_CS"/>
</dbReference>
<evidence type="ECO:0000256" key="3">
    <source>
        <dbReference type="ARBA" id="ARBA00022989"/>
    </source>
</evidence>
<sequence length="482" mass="52459">MRWWSSNAWRSITRVNLWNGVVREGTPVISATAWKFADSAAACPSCSTPIRIKAMFSWYRDVTSKERKTFWACFGGWSLDALEVQMFGLAIPALIAAFALTKGDAGLISAVTLVTSALGGWVGGTLSDRYGRVRTLQWMILWFSLFTFLSAFVTGFNQLLIVKALQGFGIGGEWAAGAVLMAETIQSRYRGKVMATVQSAWAVGWGLAVVLFTLIYSFVPEDIAWRVMFFVGLLPALMIIWVRRNVEEPDSFQRMQKSAAPKGSFFRSMAGIFRPELLRVTLLGGLLGLGAHGGYHAVMTWLPTFLKTERNLSVLSSGGYLAVIIVAFWCGCVCSGLLIDRIGRRKNIMLFALCCVVTVQCYLMLPLSNTQMLFLGFPLGFFAAGIPASLGSFFNELYPAEVRGAGVGFCYNFGRVLSAVFPFLVGHMSQSMSLGSAIGIDAGIAYGVAMIAAFCLPETRGRNLEATPPVAEPLDKGAAQQA</sequence>
<dbReference type="GO" id="GO:0046943">
    <property type="term" value="F:carboxylic acid transmembrane transporter activity"/>
    <property type="evidence" value="ECO:0007669"/>
    <property type="project" value="TreeGrafter"/>
</dbReference>
<dbReference type="Proteomes" id="UP000050297">
    <property type="component" value="Unassembled WGS sequence"/>
</dbReference>
<keyword evidence="2 5" id="KW-0812">Transmembrane</keyword>
<dbReference type="AlphaFoldDB" id="A0A0P9GX08"/>
<dbReference type="InterPro" id="IPR020846">
    <property type="entry name" value="MFS_dom"/>
</dbReference>